<organism evidence="16 20">
    <name type="scientific">Didymodactylos carnosus</name>
    <dbReference type="NCBI Taxonomy" id="1234261"/>
    <lineage>
        <taxon>Eukaryota</taxon>
        <taxon>Metazoa</taxon>
        <taxon>Spiralia</taxon>
        <taxon>Gnathifera</taxon>
        <taxon>Rotifera</taxon>
        <taxon>Eurotatoria</taxon>
        <taxon>Bdelloidea</taxon>
        <taxon>Philodinida</taxon>
        <taxon>Philodinidae</taxon>
        <taxon>Didymodactylos</taxon>
    </lineage>
</organism>
<evidence type="ECO:0000256" key="12">
    <source>
        <dbReference type="ARBA" id="ARBA00032067"/>
    </source>
</evidence>
<evidence type="ECO:0000256" key="8">
    <source>
        <dbReference type="ARBA" id="ARBA00030106"/>
    </source>
</evidence>
<accession>A0A813Y856</accession>
<comment type="subcellular location">
    <subcellularLocation>
        <location evidence="1">Cell membrane</location>
    </subcellularLocation>
</comment>
<comment type="similarity">
    <text evidence="2">Belongs to the p22phox family.</text>
</comment>
<dbReference type="GO" id="GO:0020037">
    <property type="term" value="F:heme binding"/>
    <property type="evidence" value="ECO:0007669"/>
    <property type="project" value="InterPro"/>
</dbReference>
<proteinExistence type="inferred from homology"/>
<dbReference type="GO" id="GO:0005886">
    <property type="term" value="C:plasma membrane"/>
    <property type="evidence" value="ECO:0007669"/>
    <property type="project" value="UniProtKB-SubCell"/>
</dbReference>
<sequence>MNSMMSTTPLKIPVTEWAMWANEHVLLTGYVLGLFSILEISFQFSLWPIGIYSLILSIALIVFEYPRSRKFVGKARPRRWQQFPTAILKRLGPFSRNYFFRFVAYVLLSIPCFLLISTFVPATSLVFGAFIYGVAALYHERWKPVEIVDVNDQQNLIQGVQSPTRPPPREPIYNQI</sequence>
<feature type="transmembrane region" description="Helical" evidence="15">
    <location>
        <begin position="44"/>
        <end position="63"/>
    </location>
</feature>
<dbReference type="InterPro" id="IPR007732">
    <property type="entry name" value="Cyt_b558_asu"/>
</dbReference>
<evidence type="ECO:0000256" key="14">
    <source>
        <dbReference type="ARBA" id="ARBA00050017"/>
    </source>
</evidence>
<evidence type="ECO:0000256" key="5">
    <source>
        <dbReference type="ARBA" id="ARBA00022692"/>
    </source>
</evidence>
<evidence type="ECO:0000256" key="6">
    <source>
        <dbReference type="ARBA" id="ARBA00022989"/>
    </source>
</evidence>
<reference evidence="16" key="1">
    <citation type="submission" date="2021-02" db="EMBL/GenBank/DDBJ databases">
        <authorList>
            <person name="Nowell W R."/>
        </authorList>
    </citation>
    <scope>NUCLEOTIDE SEQUENCE</scope>
</reference>
<dbReference type="Proteomes" id="UP000663829">
    <property type="component" value="Unassembled WGS sequence"/>
</dbReference>
<keyword evidence="7 15" id="KW-0472">Membrane</keyword>
<keyword evidence="6 15" id="KW-1133">Transmembrane helix</keyword>
<evidence type="ECO:0000256" key="7">
    <source>
        <dbReference type="ARBA" id="ARBA00023136"/>
    </source>
</evidence>
<dbReference type="Pfam" id="PF05038">
    <property type="entry name" value="Cytochrom_B558a"/>
    <property type="match status" value="1"/>
</dbReference>
<dbReference type="EMBL" id="CAJOBC010001248">
    <property type="protein sequence ID" value="CAF3666644.1"/>
    <property type="molecule type" value="Genomic_DNA"/>
</dbReference>
<evidence type="ECO:0000256" key="3">
    <source>
        <dbReference type="ARBA" id="ARBA00017733"/>
    </source>
</evidence>
<gene>
    <name evidence="16" type="ORF">GPM918_LOCUS7576</name>
    <name evidence="17" type="ORF">OVA965_LOCUS36177</name>
    <name evidence="18" type="ORF">SRO942_LOCUS7576</name>
    <name evidence="19" type="ORF">TMI583_LOCUS37181</name>
</gene>
<dbReference type="EMBL" id="CAJNOK010032396">
    <property type="protein sequence ID" value="CAF1483583.1"/>
    <property type="molecule type" value="Genomic_DNA"/>
</dbReference>
<evidence type="ECO:0000256" key="10">
    <source>
        <dbReference type="ARBA" id="ARBA00031067"/>
    </source>
</evidence>
<keyword evidence="20" id="KW-1185">Reference proteome</keyword>
<dbReference type="EMBL" id="CAJNOQ010001248">
    <property type="protein sequence ID" value="CAF0880338.1"/>
    <property type="molecule type" value="Genomic_DNA"/>
</dbReference>
<dbReference type="OrthoDB" id="2445232at2759"/>
<protein>
    <recommendedName>
        <fullName evidence="3">Cytochrome b-245 light chain</fullName>
    </recommendedName>
    <alternativeName>
        <fullName evidence="11">Cytochrome b(558) alpha chain</fullName>
    </alternativeName>
    <alternativeName>
        <fullName evidence="10">Cytochrome b558 subunit alpha</fullName>
    </alternativeName>
    <alternativeName>
        <fullName evidence="13">Neutrophil cytochrome b 22 kDa polypeptide</fullName>
    </alternativeName>
    <alternativeName>
        <fullName evidence="12">Superoxide-generating NADPH oxidase light chain subunit</fullName>
    </alternativeName>
    <alternativeName>
        <fullName evidence="8">p22 phagocyte B-cytochrome</fullName>
    </alternativeName>
    <alternativeName>
        <fullName evidence="9">p22-phox</fullName>
    </alternativeName>
</protein>
<evidence type="ECO:0000256" key="2">
    <source>
        <dbReference type="ARBA" id="ARBA00010590"/>
    </source>
</evidence>
<dbReference type="Proteomes" id="UP000682733">
    <property type="component" value="Unassembled WGS sequence"/>
</dbReference>
<comment type="caution">
    <text evidence="16">The sequence shown here is derived from an EMBL/GenBank/DDBJ whole genome shotgun (WGS) entry which is preliminary data.</text>
</comment>
<dbReference type="PANTHER" id="PTHR15168">
    <property type="entry name" value="CYTOCHROME B-245 LIGHT CHAIN"/>
    <property type="match status" value="1"/>
</dbReference>
<dbReference type="Proteomes" id="UP000681722">
    <property type="component" value="Unassembled WGS sequence"/>
</dbReference>
<keyword evidence="5 15" id="KW-0812">Transmembrane</keyword>
<feature type="transmembrane region" description="Helical" evidence="15">
    <location>
        <begin position="98"/>
        <end position="116"/>
    </location>
</feature>
<evidence type="ECO:0000313" key="19">
    <source>
        <dbReference type="EMBL" id="CAF4273785.1"/>
    </source>
</evidence>
<dbReference type="PANTHER" id="PTHR15168:SF0">
    <property type="entry name" value="CYTOCHROME B-245 LIGHT CHAIN"/>
    <property type="match status" value="1"/>
</dbReference>
<evidence type="ECO:0000256" key="9">
    <source>
        <dbReference type="ARBA" id="ARBA00030298"/>
    </source>
</evidence>
<comment type="subunit">
    <text evidence="14">Component of the phagocyte NADPH oxidase core complex/cytochrome b558 complex, composed of CYBB (heavy chain (beta)) and CYBA (light chain (alpha)). Component of the phagocyte NADPH oxidase complex composed of an obligatory core heterodimer formed by the membrane proteins CYBA and CYBB and the cytosolic regulatory subunits NCF1/p47-phox, NCF2/p67-phox, NCF4/p40-phox and the small GTPase RAC1 or RAC2. Interacts with NCF1 (via SH3 domain). Interacts with SH3PXD2A. Interacts with DUOX1, DUOX2 and TPO. Interacts with NOX4; this interaction mediates superoxide generation. Interacts with calprotectin (S100A8/9). Interacts with GBP7. Interacts with NOXO1. Forms a heterodimer with NOX3 and is essential for activity and cell membrane localization of NOX3. Interacts with NOX1.</text>
</comment>
<evidence type="ECO:0000313" key="20">
    <source>
        <dbReference type="Proteomes" id="UP000663829"/>
    </source>
</evidence>
<evidence type="ECO:0000313" key="17">
    <source>
        <dbReference type="EMBL" id="CAF1483583.1"/>
    </source>
</evidence>
<name>A0A813Y856_9BILA</name>
<evidence type="ECO:0000313" key="18">
    <source>
        <dbReference type="EMBL" id="CAF3666644.1"/>
    </source>
</evidence>
<evidence type="ECO:0000256" key="13">
    <source>
        <dbReference type="ARBA" id="ARBA00033347"/>
    </source>
</evidence>
<dbReference type="EMBL" id="CAJOBA010054335">
    <property type="protein sequence ID" value="CAF4273785.1"/>
    <property type="molecule type" value="Genomic_DNA"/>
</dbReference>
<evidence type="ECO:0000256" key="4">
    <source>
        <dbReference type="ARBA" id="ARBA00022475"/>
    </source>
</evidence>
<dbReference type="Proteomes" id="UP000677228">
    <property type="component" value="Unassembled WGS sequence"/>
</dbReference>
<evidence type="ECO:0000256" key="15">
    <source>
        <dbReference type="SAM" id="Phobius"/>
    </source>
</evidence>
<evidence type="ECO:0000313" key="16">
    <source>
        <dbReference type="EMBL" id="CAF0880338.1"/>
    </source>
</evidence>
<keyword evidence="4" id="KW-1003">Cell membrane</keyword>
<feature type="transmembrane region" description="Helical" evidence="15">
    <location>
        <begin position="20"/>
        <end position="38"/>
    </location>
</feature>
<dbReference type="AlphaFoldDB" id="A0A813Y856"/>
<evidence type="ECO:0000256" key="11">
    <source>
        <dbReference type="ARBA" id="ARBA00031995"/>
    </source>
</evidence>
<evidence type="ECO:0000256" key="1">
    <source>
        <dbReference type="ARBA" id="ARBA00004236"/>
    </source>
</evidence>